<keyword evidence="2" id="KW-1185">Reference proteome</keyword>
<dbReference type="Proteomes" id="UP001476798">
    <property type="component" value="Unassembled WGS sequence"/>
</dbReference>
<sequence>MKVDQSSCAFLAHTSPKHQRSTSMFHSKNGVLFIIALLDFFPNVSFMDVGIDPNNFGPNFRTCLSALWHSDNFLLGKKPCKVFFSKCLLIVHFKRATLHSYVVWYVTCNLFLCSVYCIPSNFPGSCG</sequence>
<reference evidence="1 2" key="1">
    <citation type="submission" date="2021-06" db="EMBL/GenBank/DDBJ databases">
        <authorList>
            <person name="Palmer J.M."/>
        </authorList>
    </citation>
    <scope>NUCLEOTIDE SEQUENCE [LARGE SCALE GENOMIC DNA]</scope>
    <source>
        <strain evidence="1 2">GA_2019</strain>
        <tissue evidence="1">Muscle</tissue>
    </source>
</reference>
<comment type="caution">
    <text evidence="1">The sequence shown here is derived from an EMBL/GenBank/DDBJ whole genome shotgun (WGS) entry which is preliminary data.</text>
</comment>
<accession>A0ABV0P339</accession>
<proteinExistence type="predicted"/>
<gene>
    <name evidence="1" type="ORF">GOODEAATRI_009768</name>
</gene>
<organism evidence="1 2">
    <name type="scientific">Goodea atripinnis</name>
    <dbReference type="NCBI Taxonomy" id="208336"/>
    <lineage>
        <taxon>Eukaryota</taxon>
        <taxon>Metazoa</taxon>
        <taxon>Chordata</taxon>
        <taxon>Craniata</taxon>
        <taxon>Vertebrata</taxon>
        <taxon>Euteleostomi</taxon>
        <taxon>Actinopterygii</taxon>
        <taxon>Neopterygii</taxon>
        <taxon>Teleostei</taxon>
        <taxon>Neoteleostei</taxon>
        <taxon>Acanthomorphata</taxon>
        <taxon>Ovalentaria</taxon>
        <taxon>Atherinomorphae</taxon>
        <taxon>Cyprinodontiformes</taxon>
        <taxon>Goodeidae</taxon>
        <taxon>Goodea</taxon>
    </lineage>
</organism>
<evidence type="ECO:0000313" key="1">
    <source>
        <dbReference type="EMBL" id="MEQ2178030.1"/>
    </source>
</evidence>
<protein>
    <submittedName>
        <fullName evidence="1">Uncharacterized protein</fullName>
    </submittedName>
</protein>
<dbReference type="EMBL" id="JAHRIO010060526">
    <property type="protein sequence ID" value="MEQ2178030.1"/>
    <property type="molecule type" value="Genomic_DNA"/>
</dbReference>
<name>A0ABV0P339_9TELE</name>
<evidence type="ECO:0000313" key="2">
    <source>
        <dbReference type="Proteomes" id="UP001476798"/>
    </source>
</evidence>